<dbReference type="RefSeq" id="WP_118926004.1">
    <property type="nucleotide sequence ID" value="NZ_QXGH01000018.1"/>
</dbReference>
<dbReference type="PANTHER" id="PTHR30011:SF16">
    <property type="entry name" value="C2H2 FINGER DOMAIN TRANSCRIPTION FACTOR (EUROFUNG)-RELATED"/>
    <property type="match status" value="1"/>
</dbReference>
<feature type="binding site" evidence="6">
    <location>
        <position position="239"/>
    </location>
    <ligand>
        <name>FMN</name>
        <dbReference type="ChEBI" id="CHEBI:58210"/>
    </ligand>
</feature>
<reference evidence="8 9" key="1">
    <citation type="submission" date="2018-09" db="EMBL/GenBank/DDBJ databases">
        <title>Genome sequencing of Nocardioides immobilis CCTCC AB 2017083 for comparison to Nocardioides silvaticus.</title>
        <authorList>
            <person name="Li C."/>
            <person name="Wang G."/>
        </authorList>
    </citation>
    <scope>NUCLEOTIDE SEQUENCE [LARGE SCALE GENOMIC DNA]</scope>
    <source>
        <strain evidence="8 9">CCTCC AB 2017083</strain>
    </source>
</reference>
<dbReference type="GO" id="GO:0004497">
    <property type="term" value="F:monooxygenase activity"/>
    <property type="evidence" value="ECO:0007669"/>
    <property type="project" value="UniProtKB-KW"/>
</dbReference>
<gene>
    <name evidence="8" type="ORF">D0Z08_14675</name>
</gene>
<feature type="binding site" evidence="6">
    <location>
        <position position="164"/>
    </location>
    <ligand>
        <name>FMN</name>
        <dbReference type="ChEBI" id="CHEBI:58210"/>
    </ligand>
</feature>
<keyword evidence="4" id="KW-0503">Monooxygenase</keyword>
<feature type="binding site" evidence="6">
    <location>
        <position position="68"/>
    </location>
    <ligand>
        <name>FMN</name>
        <dbReference type="ChEBI" id="CHEBI:58210"/>
    </ligand>
</feature>
<comment type="caution">
    <text evidence="8">The sequence shown here is derived from an EMBL/GenBank/DDBJ whole genome shotgun (WGS) entry which is preliminary data.</text>
</comment>
<evidence type="ECO:0000256" key="4">
    <source>
        <dbReference type="ARBA" id="ARBA00023033"/>
    </source>
</evidence>
<dbReference type="OrthoDB" id="4437611at2"/>
<dbReference type="InterPro" id="IPR011251">
    <property type="entry name" value="Luciferase-like_dom"/>
</dbReference>
<comment type="similarity">
    <text evidence="5">Belongs to the NtaA/SnaA/DszA monooxygenase family.</text>
</comment>
<evidence type="ECO:0000256" key="2">
    <source>
        <dbReference type="ARBA" id="ARBA00022643"/>
    </source>
</evidence>
<organism evidence="8 9">
    <name type="scientific">Nocardioides immobilis</name>
    <dbReference type="NCBI Taxonomy" id="2049295"/>
    <lineage>
        <taxon>Bacteria</taxon>
        <taxon>Bacillati</taxon>
        <taxon>Actinomycetota</taxon>
        <taxon>Actinomycetes</taxon>
        <taxon>Propionibacteriales</taxon>
        <taxon>Nocardioidaceae</taxon>
        <taxon>Nocardioides</taxon>
    </lineage>
</organism>
<dbReference type="Proteomes" id="UP000283644">
    <property type="component" value="Unassembled WGS sequence"/>
</dbReference>
<evidence type="ECO:0000256" key="1">
    <source>
        <dbReference type="ARBA" id="ARBA00022630"/>
    </source>
</evidence>
<dbReference type="InterPro" id="IPR051260">
    <property type="entry name" value="Diverse_substr_monoxygenases"/>
</dbReference>
<evidence type="ECO:0000256" key="5">
    <source>
        <dbReference type="ARBA" id="ARBA00033748"/>
    </source>
</evidence>
<dbReference type="InterPro" id="IPR036661">
    <property type="entry name" value="Luciferase-like_sf"/>
</dbReference>
<dbReference type="AlphaFoldDB" id="A0A417Y0P2"/>
<evidence type="ECO:0000256" key="6">
    <source>
        <dbReference type="PIRSR" id="PIRSR000337-1"/>
    </source>
</evidence>
<feature type="domain" description="Luciferase-like" evidence="7">
    <location>
        <begin position="40"/>
        <end position="397"/>
    </location>
</feature>
<keyword evidence="9" id="KW-1185">Reference proteome</keyword>
<evidence type="ECO:0000256" key="3">
    <source>
        <dbReference type="ARBA" id="ARBA00023002"/>
    </source>
</evidence>
<evidence type="ECO:0000259" key="7">
    <source>
        <dbReference type="Pfam" id="PF00296"/>
    </source>
</evidence>
<accession>A0A417Y0P2</accession>
<dbReference type="GO" id="GO:0016705">
    <property type="term" value="F:oxidoreductase activity, acting on paired donors, with incorporation or reduction of molecular oxygen"/>
    <property type="evidence" value="ECO:0007669"/>
    <property type="project" value="InterPro"/>
</dbReference>
<keyword evidence="1 6" id="KW-0285">Flavoprotein</keyword>
<evidence type="ECO:0000313" key="9">
    <source>
        <dbReference type="Proteomes" id="UP000283644"/>
    </source>
</evidence>
<dbReference type="EMBL" id="QXGH01000018">
    <property type="protein sequence ID" value="RHW26218.1"/>
    <property type="molecule type" value="Genomic_DNA"/>
</dbReference>
<dbReference type="Gene3D" id="3.20.20.30">
    <property type="entry name" value="Luciferase-like domain"/>
    <property type="match status" value="1"/>
</dbReference>
<dbReference type="PANTHER" id="PTHR30011">
    <property type="entry name" value="ALKANESULFONATE MONOOXYGENASE-RELATED"/>
    <property type="match status" value="1"/>
</dbReference>
<dbReference type="SUPFAM" id="SSF51679">
    <property type="entry name" value="Bacterial luciferase-like"/>
    <property type="match status" value="1"/>
</dbReference>
<evidence type="ECO:0000313" key="8">
    <source>
        <dbReference type="EMBL" id="RHW26218.1"/>
    </source>
</evidence>
<dbReference type="Pfam" id="PF00296">
    <property type="entry name" value="Bac_luciferase"/>
    <property type="match status" value="1"/>
</dbReference>
<proteinExistence type="inferred from homology"/>
<keyword evidence="2 6" id="KW-0288">FMN</keyword>
<name>A0A417Y0P2_9ACTN</name>
<keyword evidence="3" id="KW-0560">Oxidoreductase</keyword>
<feature type="binding site" evidence="6">
    <location>
        <position position="240"/>
    </location>
    <ligand>
        <name>FMN</name>
        <dbReference type="ChEBI" id="CHEBI:58210"/>
    </ligand>
</feature>
<feature type="binding site" evidence="6">
    <location>
        <position position="168"/>
    </location>
    <ligand>
        <name>FMN</name>
        <dbReference type="ChEBI" id="CHEBI:58210"/>
    </ligand>
</feature>
<dbReference type="PIRSF" id="PIRSF000337">
    <property type="entry name" value="NTA_MOA"/>
    <property type="match status" value="1"/>
</dbReference>
<dbReference type="InterPro" id="IPR016215">
    <property type="entry name" value="NTA_MOA"/>
</dbReference>
<dbReference type="NCBIfam" id="TIGR03860">
    <property type="entry name" value="FMN_nitrolo"/>
    <property type="match status" value="1"/>
</dbReference>
<sequence>MQNDDHDTAQGRRPLRFALFTTNSPSGFPGSPWSQPLARDHDYRSLDSWMDLARKLEAARFDTIFWADHSGVYDTYEGSRDATVRQAVQFPINDPSALVSALATVTEHLGFAFSANVIQEPPFSFARRVATLDHLTKGRVAWNIVTSFQMSAWRNVGHETVAGHAERYARAADYVDVVYKLLEGSWEDRAVVRDLTTGIYADPSAIHSIDHVGEFYSSAGPAVTEPSPQRLPVLFQAGSSSDGRAFAARNAEAIFIGAKNPRGAASVIDDMRARVRDEGRHSDDLLVFQQLSCIVGRTEEEAKAKAEELRASINDEANLAYTSATMGLDLSAVDLDTPIGQLDTDAMQGKLRALAEAAPDKAWTFREVVSTLTAPQVVGTGEQIADYVEAYAAVGVTGMNVAFLNGLGELEDFTRYAVPELQRRGLMQTEYLPGTLREKWSGSPRVNERHPAASYRRIAAEIGHS</sequence>
<protein>
    <submittedName>
        <fullName evidence="8">LLM class flavin-dependent oxidoreductase</fullName>
    </submittedName>
</protein>